<keyword evidence="3" id="KW-1185">Reference proteome</keyword>
<dbReference type="Pfam" id="PF01844">
    <property type="entry name" value="HNH"/>
    <property type="match status" value="1"/>
</dbReference>
<dbReference type="Gene3D" id="1.10.30.50">
    <property type="match status" value="1"/>
</dbReference>
<dbReference type="Proteomes" id="UP000187608">
    <property type="component" value="Unassembled WGS sequence"/>
</dbReference>
<evidence type="ECO:0000313" key="2">
    <source>
        <dbReference type="EMBL" id="SIS64120.1"/>
    </source>
</evidence>
<protein>
    <submittedName>
        <fullName evidence="2">EVE domain-containing protein</fullName>
    </submittedName>
</protein>
<dbReference type="RefSeq" id="WP_234983193.1">
    <property type="nucleotide sequence ID" value="NZ_FTOC01000016.1"/>
</dbReference>
<evidence type="ECO:0000259" key="1">
    <source>
        <dbReference type="Pfam" id="PF01844"/>
    </source>
</evidence>
<accession>A0A1N7KRR2</accession>
<dbReference type="CDD" id="cd00085">
    <property type="entry name" value="HNHc"/>
    <property type="match status" value="1"/>
</dbReference>
<dbReference type="InterPro" id="IPR003615">
    <property type="entry name" value="HNH_nuc"/>
</dbReference>
<dbReference type="EMBL" id="FTOC01000016">
    <property type="protein sequence ID" value="SIS64120.1"/>
    <property type="molecule type" value="Genomic_DNA"/>
</dbReference>
<proteinExistence type="predicted"/>
<dbReference type="AlphaFoldDB" id="A0A1N7KRR2"/>
<dbReference type="GO" id="GO:0008270">
    <property type="term" value="F:zinc ion binding"/>
    <property type="evidence" value="ECO:0007669"/>
    <property type="project" value="InterPro"/>
</dbReference>
<dbReference type="GO" id="GO:0004519">
    <property type="term" value="F:endonuclease activity"/>
    <property type="evidence" value="ECO:0007669"/>
    <property type="project" value="InterPro"/>
</dbReference>
<organism evidence="2 3">
    <name type="scientific">Salimicrobium flavidum</name>
    <dbReference type="NCBI Taxonomy" id="570947"/>
    <lineage>
        <taxon>Bacteria</taxon>
        <taxon>Bacillati</taxon>
        <taxon>Bacillota</taxon>
        <taxon>Bacilli</taxon>
        <taxon>Bacillales</taxon>
        <taxon>Bacillaceae</taxon>
        <taxon>Salimicrobium</taxon>
    </lineage>
</organism>
<dbReference type="GO" id="GO:0003676">
    <property type="term" value="F:nucleic acid binding"/>
    <property type="evidence" value="ECO:0007669"/>
    <property type="project" value="InterPro"/>
</dbReference>
<dbReference type="InterPro" id="IPR002711">
    <property type="entry name" value="HNH"/>
</dbReference>
<name>A0A1N7KRR2_9BACI</name>
<gene>
    <name evidence="2" type="ORF">SAMN05421687_11625</name>
</gene>
<feature type="domain" description="HNH" evidence="1">
    <location>
        <begin position="295"/>
        <end position="351"/>
    </location>
</feature>
<sequence length="364" mass="42435">MALRRPTATNKLSKPVIIHKDKKELKEFASIQEAANWFKTYANLQSLPFPQMERGMYYDEEWLHDGHTYDFTTDSIVQEEKLRKISQEHKNKLTPTGYWTFFCNPKRWAIDEFLSSNATHGSFSIRTSDKDSFRVGDLGVVRVGKDNRSEKHLSGKDRLRPGIYALVEITDLPRHEAIDKDDFWYKNEDRYEVRYRVPIKYKQNLLSEALLLEDFKELNIYEDQHLINGFQGSSIPLEPKTYKDIVNILESLHNPQEIPVSSGLVEGVTKKVTVNRYERNPIARERCLQYHGRNCAVCDFNFEEVYGNLGKGFIHVHHVIDISTVGKEYEVDPIEDLRPVCPNCHAMLHKKTPAYSIEELRNKI</sequence>
<reference evidence="3" key="1">
    <citation type="submission" date="2017-01" db="EMBL/GenBank/DDBJ databases">
        <authorList>
            <person name="Varghese N."/>
            <person name="Submissions S."/>
        </authorList>
    </citation>
    <scope>NUCLEOTIDE SEQUENCE [LARGE SCALE GENOMIC DNA]</scope>
    <source>
        <strain evidence="3">DSM 23127</strain>
    </source>
</reference>
<evidence type="ECO:0000313" key="3">
    <source>
        <dbReference type="Proteomes" id="UP000187608"/>
    </source>
</evidence>